<evidence type="ECO:0000256" key="5">
    <source>
        <dbReference type="ARBA" id="ARBA00023141"/>
    </source>
</evidence>
<dbReference type="Gene3D" id="3.60.120.10">
    <property type="entry name" value="Anthranilate synthase"/>
    <property type="match status" value="1"/>
</dbReference>
<organism evidence="9 10">
    <name type="scientific">Methanogenium organophilum</name>
    <dbReference type="NCBI Taxonomy" id="2199"/>
    <lineage>
        <taxon>Archaea</taxon>
        <taxon>Methanobacteriati</taxon>
        <taxon>Methanobacteriota</taxon>
        <taxon>Stenosarchaea group</taxon>
        <taxon>Methanomicrobia</taxon>
        <taxon>Methanomicrobiales</taxon>
        <taxon>Methanomicrobiaceae</taxon>
        <taxon>Methanogenium</taxon>
    </lineage>
</organism>
<evidence type="ECO:0000259" key="7">
    <source>
        <dbReference type="Pfam" id="PF00425"/>
    </source>
</evidence>
<feature type="domain" description="Anthranilate synthase component I N-terminal" evidence="8">
    <location>
        <begin position="52"/>
        <end position="183"/>
    </location>
</feature>
<dbReference type="PANTHER" id="PTHR11236:SF9">
    <property type="entry name" value="ANTHRANILATE SYNTHASE COMPONENT 1"/>
    <property type="match status" value="1"/>
</dbReference>
<dbReference type="EMBL" id="CP113361">
    <property type="protein sequence ID" value="WAI02042.1"/>
    <property type="molecule type" value="Genomic_DNA"/>
</dbReference>
<dbReference type="Proteomes" id="UP001163096">
    <property type="component" value="Chromosome"/>
</dbReference>
<dbReference type="GO" id="GO:0004049">
    <property type="term" value="F:anthranilate synthase activity"/>
    <property type="evidence" value="ECO:0007669"/>
    <property type="project" value="UniProtKB-EC"/>
</dbReference>
<dbReference type="KEGG" id="mou:OU421_04005"/>
<keyword evidence="5" id="KW-0057">Aromatic amino acid biosynthesis</keyword>
<dbReference type="PANTHER" id="PTHR11236">
    <property type="entry name" value="AMINOBENZOATE/ANTHRANILATE SYNTHASE"/>
    <property type="match status" value="1"/>
</dbReference>
<evidence type="ECO:0000259" key="8">
    <source>
        <dbReference type="Pfam" id="PF04715"/>
    </source>
</evidence>
<protein>
    <recommendedName>
        <fullName evidence="3">anthranilate synthase</fullName>
        <ecNumber evidence="3">4.1.3.27</ecNumber>
    </recommendedName>
</protein>
<dbReference type="AlphaFoldDB" id="A0A9X9S5E6"/>
<dbReference type="InterPro" id="IPR005801">
    <property type="entry name" value="ADC_synthase"/>
</dbReference>
<dbReference type="RefSeq" id="WP_268187320.1">
    <property type="nucleotide sequence ID" value="NZ_CP113361.1"/>
</dbReference>
<evidence type="ECO:0000256" key="4">
    <source>
        <dbReference type="ARBA" id="ARBA00022822"/>
    </source>
</evidence>
<reference evidence="9" key="1">
    <citation type="submission" date="2022-11" db="EMBL/GenBank/DDBJ databases">
        <title>Complete genome sequence of Methanogenium organophilum DSM 3596.</title>
        <authorList>
            <person name="Chen S.-C."/>
            <person name="Lai S.-J."/>
            <person name="You Y.-T."/>
        </authorList>
    </citation>
    <scope>NUCLEOTIDE SEQUENCE</scope>
    <source>
        <strain evidence="9">DSM 3596</strain>
    </source>
</reference>
<dbReference type="Pfam" id="PF04715">
    <property type="entry name" value="Anth_synt_I_N"/>
    <property type="match status" value="1"/>
</dbReference>
<evidence type="ECO:0000256" key="6">
    <source>
        <dbReference type="ARBA" id="ARBA00047683"/>
    </source>
</evidence>
<accession>A0A9X9S5E6</accession>
<evidence type="ECO:0000256" key="1">
    <source>
        <dbReference type="ARBA" id="ARBA00004873"/>
    </source>
</evidence>
<gene>
    <name evidence="9" type="ORF">OU421_04005</name>
</gene>
<comment type="catalytic activity">
    <reaction evidence="6">
        <text>chorismate + L-glutamine = anthranilate + pyruvate + L-glutamate + H(+)</text>
        <dbReference type="Rhea" id="RHEA:21732"/>
        <dbReference type="ChEBI" id="CHEBI:15361"/>
        <dbReference type="ChEBI" id="CHEBI:15378"/>
        <dbReference type="ChEBI" id="CHEBI:16567"/>
        <dbReference type="ChEBI" id="CHEBI:29748"/>
        <dbReference type="ChEBI" id="CHEBI:29985"/>
        <dbReference type="ChEBI" id="CHEBI:58359"/>
        <dbReference type="EC" id="4.1.3.27"/>
    </reaction>
</comment>
<dbReference type="Pfam" id="PF00425">
    <property type="entry name" value="Chorismate_bind"/>
    <property type="match status" value="1"/>
</dbReference>
<evidence type="ECO:0000313" key="9">
    <source>
        <dbReference type="EMBL" id="WAI02042.1"/>
    </source>
</evidence>
<comment type="similarity">
    <text evidence="2">Belongs to the anthranilate synthase component I family.</text>
</comment>
<dbReference type="SUPFAM" id="SSF56322">
    <property type="entry name" value="ADC synthase"/>
    <property type="match status" value="1"/>
</dbReference>
<evidence type="ECO:0000313" key="10">
    <source>
        <dbReference type="Proteomes" id="UP001163096"/>
    </source>
</evidence>
<comment type="pathway">
    <text evidence="1">Amino-acid biosynthesis; L-tryptophan biosynthesis; L-tryptophan from chorismate: step 1/5.</text>
</comment>
<evidence type="ECO:0000256" key="2">
    <source>
        <dbReference type="ARBA" id="ARBA00009562"/>
    </source>
</evidence>
<name>A0A9X9S5E6_METOG</name>
<dbReference type="GeneID" id="76834237"/>
<sequence length="504" mass="55696">MYNGDAGGMETAMKLNLTREAFERIAKEHTKPLIIPLCTKMAGNFPPVKECGFILESLDRERRDARHSVMGMEPVLTITIGETLSLTGDEQYVACARRAAAGETPVETIRSIVDAFTIHAENTPEFTGCFAGYFAYDLIYSLFNKISGRQKNGKPVKRDQPVARFMLTQESIVTDHDTNETHLFSYPLITEDSDPKEEYENAVRRMQTILCTPEAAEETKSDNGTGEIRPTSNIAQDTFEERVAQTREYVHAGEILQAVISRRMECAYTAPPIALYSALRYVNPSNYMYFIDFGVQQIIGSSPEMLVRVEGRTVTTVPIAGTRPRGRNGEEDIELARDLLADKKECAEHLMLVDLARNDLGRVCRYGSVVPETFMKVEKFSHVQHIVSRVSGELRDDCDRFDAFTSCFPAGTVSGAPKIRAMQIIDELEDDPRGIYAGAVGYIGLNGDLNLAIAIRTVIIEDGKASVQAGAGIVADSVPKKEYEETGMKAGAMLAAIRMAEEGV</sequence>
<dbReference type="GO" id="GO:0000162">
    <property type="term" value="P:L-tryptophan biosynthetic process"/>
    <property type="evidence" value="ECO:0007669"/>
    <property type="project" value="UniProtKB-KW"/>
</dbReference>
<feature type="domain" description="Chorismate-utilising enzyme C-terminal" evidence="7">
    <location>
        <begin position="236"/>
        <end position="489"/>
    </location>
</feature>
<dbReference type="InterPro" id="IPR015890">
    <property type="entry name" value="Chorismate_C"/>
</dbReference>
<dbReference type="PRINTS" id="PR00095">
    <property type="entry name" value="ANTSNTHASEI"/>
</dbReference>
<proteinExistence type="inferred from homology"/>
<dbReference type="EC" id="4.1.3.27" evidence="3"/>
<keyword evidence="4" id="KW-0822">Tryptophan biosynthesis</keyword>
<evidence type="ECO:0000256" key="3">
    <source>
        <dbReference type="ARBA" id="ARBA00012266"/>
    </source>
</evidence>
<keyword evidence="10" id="KW-1185">Reference proteome</keyword>
<dbReference type="InterPro" id="IPR006805">
    <property type="entry name" value="Anth_synth_I_N"/>
</dbReference>
<dbReference type="InterPro" id="IPR019999">
    <property type="entry name" value="Anth_synth_I-like"/>
</dbReference>
<keyword evidence="4" id="KW-0028">Amino-acid biosynthesis</keyword>